<proteinExistence type="predicted"/>
<dbReference type="VEuPathDB" id="TriTrypDB:BCY84_11110"/>
<comment type="caution">
    <text evidence="2">The sequence shown here is derived from an EMBL/GenBank/DDBJ whole genome shotgun (WGS) entry which is preliminary data.</text>
</comment>
<dbReference type="EMBL" id="JABDHM010000579">
    <property type="protein sequence ID" value="KAF5214198.1"/>
    <property type="molecule type" value="Genomic_DNA"/>
</dbReference>
<dbReference type="VEuPathDB" id="TriTrypDB:ECC02_013228"/>
<dbReference type="Proteomes" id="UP000583944">
    <property type="component" value="Unassembled WGS sequence"/>
</dbReference>
<accession>A0A7J6XJX4</accession>
<organism evidence="2 3">
    <name type="scientific">Trypanosoma cruzi</name>
    <dbReference type="NCBI Taxonomy" id="5693"/>
    <lineage>
        <taxon>Eukaryota</taxon>
        <taxon>Discoba</taxon>
        <taxon>Euglenozoa</taxon>
        <taxon>Kinetoplastea</taxon>
        <taxon>Metakinetoplastina</taxon>
        <taxon>Trypanosomatida</taxon>
        <taxon>Trypanosomatidae</taxon>
        <taxon>Trypanosoma</taxon>
        <taxon>Schizotrypanum</taxon>
    </lineage>
</organism>
<protein>
    <submittedName>
        <fullName evidence="2">Uncharacterized protein</fullName>
    </submittedName>
</protein>
<name>A0A7J6XJX4_TRYCR</name>
<evidence type="ECO:0000313" key="2">
    <source>
        <dbReference type="EMBL" id="KAF5214198.1"/>
    </source>
</evidence>
<feature type="compositionally biased region" description="Polar residues" evidence="1">
    <location>
        <begin position="225"/>
        <end position="235"/>
    </location>
</feature>
<gene>
    <name evidence="2" type="ORF">ECC02_013228</name>
</gene>
<dbReference type="AlphaFoldDB" id="A0A7J6XJX4"/>
<reference evidence="2 3" key="1">
    <citation type="journal article" date="2019" name="Genome Biol. Evol.">
        <title>Nanopore Sequencing Significantly Improves Genome Assembly of the Protozoan Parasite Trypanosoma cruzi.</title>
        <authorList>
            <person name="Diaz-Viraque F."/>
            <person name="Pita S."/>
            <person name="Greif G."/>
            <person name="de Souza R.C.M."/>
            <person name="Iraola G."/>
            <person name="Robello C."/>
        </authorList>
    </citation>
    <scope>NUCLEOTIDE SEQUENCE [LARGE SCALE GENOMIC DNA]</scope>
    <source>
        <strain evidence="2 3">Berenice</strain>
    </source>
</reference>
<evidence type="ECO:0000256" key="1">
    <source>
        <dbReference type="SAM" id="MobiDB-lite"/>
    </source>
</evidence>
<sequence length="487" mass="52499">MVAAFTESLQREVDTAIQEAASHRGGLRRRVAAACDRIRQQQALARAEALTPLFRADLLRRGRAIQKNRARLMQTLKRFARVLPSADLCESSGLPNVVAVLRVAQEALRVEEELAYWRQPLPCEEAWCAVCTAVREGGYRADAPLQLPAATEQQQHRRRERQEAALEHLLFPVCTNVGSGEEEETAAAAATAPAIPWIALPCFCTVTHFCRHEQVPVVAAAAKGNSGSQPANSGASGEEDDAMHDEMAEAERGVSSDGRVTQMVLDATAAHLGRLGVRAGDCSSSGEDEEAADSALEEVRLRVSLEVAARVTACRHAVESLAAGEDGMLLDGVTTVTAAAPIAVPVMALVLPPMEQLFFCIAYTIGAAILRDEQNERRAAATTSGTAIVVDDDDDDDDGGGWKGAWGRWMRQEGCIGGADNAPVGPRLLQYLLEYVFCPAECESQRKGAAALVRPSTVRRWLELALGSVPDKDGAMDAMMTLYMNRR</sequence>
<feature type="region of interest" description="Disordered" evidence="1">
    <location>
        <begin position="222"/>
        <end position="242"/>
    </location>
</feature>
<evidence type="ECO:0000313" key="3">
    <source>
        <dbReference type="Proteomes" id="UP000583944"/>
    </source>
</evidence>